<organism evidence="1 2">
    <name type="scientific">Sphaerodactylus townsendi</name>
    <dbReference type="NCBI Taxonomy" id="933632"/>
    <lineage>
        <taxon>Eukaryota</taxon>
        <taxon>Metazoa</taxon>
        <taxon>Chordata</taxon>
        <taxon>Craniata</taxon>
        <taxon>Vertebrata</taxon>
        <taxon>Euteleostomi</taxon>
        <taxon>Lepidosauria</taxon>
        <taxon>Squamata</taxon>
        <taxon>Bifurcata</taxon>
        <taxon>Gekkota</taxon>
        <taxon>Sphaerodactylidae</taxon>
        <taxon>Sphaerodactylus</taxon>
    </lineage>
</organism>
<reference evidence="1" key="1">
    <citation type="submission" date="2021-08" db="EMBL/GenBank/DDBJ databases">
        <title>The first chromosome-level gecko genome reveals the dynamic sex chromosomes of Neotropical dwarf geckos (Sphaerodactylidae: Sphaerodactylus).</title>
        <authorList>
            <person name="Pinto B.J."/>
            <person name="Keating S.E."/>
            <person name="Gamble T."/>
        </authorList>
    </citation>
    <scope>NUCLEOTIDE SEQUENCE</scope>
    <source>
        <strain evidence="1">TG3544</strain>
    </source>
</reference>
<proteinExistence type="predicted"/>
<evidence type="ECO:0000313" key="1">
    <source>
        <dbReference type="EMBL" id="KAH8000801.1"/>
    </source>
</evidence>
<sequence>MAAKGKCSYPVKHHIHQNLNEEANVEFQAVQSKITPGKRKVSEASMTVPCTIRLPGQSPFHLVNTSTPHKSRIKMPLDMMNSVDQTDASSVPDRRAMNSSVLEDRVSVSSVTKSLQNNNVATEKNAGDKKGGNGKSQYHEDGYGPNFPPLVILPGLENSTAENKSRKKQMCWVPEKIISHCNNQNMSAAETSNLSDRAAKQRAFSSIFKITSPKLRHKQGYNGEIVEQKQNETDKLPGKNGKTNSPESWNDFKHLEDGISKNSSSKIVPSKPQTLLNASRKTKSSVVPSALSIEANGEVDFDACPLRKDVANKKAEQRAKSKAVVETTDMLIHKLSDRYQRSECAKSTRKLYQSFSNSRASLSKSAFSFNKKNSQNKGSKNLKSETLLNITTGHLMDDVYNFNLNGFDEPTIKLGVRLPF</sequence>
<evidence type="ECO:0000313" key="2">
    <source>
        <dbReference type="Proteomes" id="UP000827872"/>
    </source>
</evidence>
<comment type="caution">
    <text evidence="1">The sequence shown here is derived from an EMBL/GenBank/DDBJ whole genome shotgun (WGS) entry which is preliminary data.</text>
</comment>
<keyword evidence="2" id="KW-1185">Reference proteome</keyword>
<gene>
    <name evidence="1" type="ORF">K3G42_028942</name>
</gene>
<dbReference type="Proteomes" id="UP000827872">
    <property type="component" value="Linkage Group LG05"/>
</dbReference>
<dbReference type="EMBL" id="CM037618">
    <property type="protein sequence ID" value="KAH8000801.1"/>
    <property type="molecule type" value="Genomic_DNA"/>
</dbReference>
<name>A0ACB8F6B2_9SAUR</name>
<accession>A0ACB8F6B2</accession>
<protein>
    <submittedName>
        <fullName evidence="1">Uncharacterized protein</fullName>
    </submittedName>
</protein>